<accession>V9SDY7</accession>
<protein>
    <submittedName>
        <fullName evidence="1">F-box containing protein</fullName>
    </submittedName>
</protein>
<reference evidence="1 2" key="1">
    <citation type="journal article" date="2014" name="Arch. Virol.">
        <title>Complete genome sequence of Tunisvirus, a new member of the proposed family Marseilleviridae.</title>
        <authorList>
            <person name="Aherfi S."/>
            <person name="Boughalmi M."/>
            <person name="Pagnier I."/>
            <person name="Fournous G."/>
            <person name="La Scola B."/>
            <person name="Raoult D."/>
            <person name="Colson P."/>
        </authorList>
    </citation>
    <scope>NUCLEOTIDE SEQUENCE [LARGE SCALE GENOMIC DNA]</scope>
    <source>
        <strain evidence="1 2">U484</strain>
    </source>
</reference>
<dbReference type="CDD" id="cd09917">
    <property type="entry name" value="F-box_SF"/>
    <property type="match status" value="1"/>
</dbReference>
<dbReference type="EMBL" id="KF483846">
    <property type="protein sequence ID" value="AHC55103.1"/>
    <property type="molecule type" value="Genomic_DNA"/>
</dbReference>
<dbReference type="Proteomes" id="UP000232615">
    <property type="component" value="Segment"/>
</dbReference>
<proteinExistence type="predicted"/>
<keyword evidence="2" id="KW-1185">Reference proteome</keyword>
<gene>
    <name evidence="1" type="ORF">TNS_ORF385</name>
</gene>
<sequence length="230" mass="27200">MFQYFPNEVILHISSFLQNREDIFAFASTCKLANALVKGNKFVAKEVDEYPGYYCERTFTFKPKNFVSVRSVRNDHMHYEEEHVYHRKKLVWRTTKCSKETLKGRLVRGYRQGKWFRAFHSEGDRVTCTLYDLGQELYIQSNDGTGPLEFVMNSGVFCDDEYEPGVFQMEHDFVFARDDKATPFRCEGEDHPIFRKHAFNDYFFTNKTGGKGRYSLCCEKHRKEMPKSLF</sequence>
<organism evidence="1 2">
    <name type="scientific">Tunisvirus fontaine2</name>
    <dbReference type="NCBI Taxonomy" id="1421067"/>
    <lineage>
        <taxon>Viruses</taxon>
        <taxon>Varidnaviria</taxon>
        <taxon>Bamfordvirae</taxon>
        <taxon>Nucleocytoviricota</taxon>
        <taxon>Megaviricetes</taxon>
        <taxon>Pimascovirales</taxon>
        <taxon>Pimascovirales incertae sedis</taxon>
        <taxon>Marseilleviridae</taxon>
        <taxon>Losannavirus</taxon>
        <taxon>Losannavirus tunisense</taxon>
    </lineage>
</organism>
<evidence type="ECO:0000313" key="1">
    <source>
        <dbReference type="EMBL" id="AHC55103.1"/>
    </source>
</evidence>
<evidence type="ECO:0000313" key="2">
    <source>
        <dbReference type="Proteomes" id="UP000232615"/>
    </source>
</evidence>
<name>V9SDY7_9VIRU</name>